<dbReference type="Pfam" id="PF03484">
    <property type="entry name" value="B5"/>
    <property type="match status" value="1"/>
</dbReference>
<dbReference type="SUPFAM" id="SSF55681">
    <property type="entry name" value="Class II aaRS and biotin synthetases"/>
    <property type="match status" value="1"/>
</dbReference>
<dbReference type="SUPFAM" id="SSF54991">
    <property type="entry name" value="Anticodon-binding domain of PheRS"/>
    <property type="match status" value="1"/>
</dbReference>
<proteinExistence type="inferred from homology"/>
<dbReference type="InterPro" id="IPR002547">
    <property type="entry name" value="tRNA-bd_dom"/>
</dbReference>
<dbReference type="SMART" id="SM00874">
    <property type="entry name" value="B5"/>
    <property type="match status" value="1"/>
</dbReference>
<evidence type="ECO:0000256" key="2">
    <source>
        <dbReference type="ARBA" id="ARBA00008653"/>
    </source>
</evidence>
<dbReference type="InterPro" id="IPR041616">
    <property type="entry name" value="PheRS_beta_core"/>
</dbReference>
<dbReference type="InParanoid" id="H1XPC9"/>
<evidence type="ECO:0000256" key="7">
    <source>
        <dbReference type="ARBA" id="ARBA00022723"/>
    </source>
</evidence>
<dbReference type="InterPro" id="IPR036690">
    <property type="entry name" value="Fdx_antiC-bd_sf"/>
</dbReference>
<dbReference type="Pfam" id="PF17759">
    <property type="entry name" value="tRNA_synthFbeta"/>
    <property type="match status" value="1"/>
</dbReference>
<keyword evidence="5 16" id="KW-0820">tRNA-binding</keyword>
<dbReference type="InterPro" id="IPR005147">
    <property type="entry name" value="tRNA_synthase_B5-dom"/>
</dbReference>
<sequence>MKVTYRWLKDFVDFEESAEEIARLLTEAGLEVEEVIPMVQRFNGVVVGKVLEVNKHPNADKLSVCKVQTDKETFQVICGAPNVRAGQLVPFAMVGATLPNGMKIKKAKIRGVESYGMICSREELGLEQHSDGIWAFDEDYRPGTDVYALLSQEQDWIIDIAVTPNRGDCLSVYGIAREVAALTGRPLKELQPQVKEELAESADQIIKINIHDPDGCPRYAGRVIRNVKIGPSPEWMQKRLMAVGFRPINNIVDITNYVLAEIGHPLHAFDLKFIKGNEINVRPSKEGDVFVTLDDKERKLPENTVMICDAERPVAIGGIMGGQNSEVSEQTTDILLESAYFKPERIAMSSKRLGLSTDASQHFERGADPENVIRAINYAAALMERLADGAVAKGIVDVYPAPVKEKRIPLNVEKINRVLGTDFSEQTIREKLESIRLTIENNEVIVPTFRHDLSIVEDLAEEVARLVNYSNLPARQYTTTFYEMPLSEQENRLQFLRSEMLALGLQEIFTQSMVRQAEAQLFNERPIAIKNPVSDDMAFMRPSLFAGMLKAVSHNLNRNNKNLRFFEIGRIFTAFDGKNLPEQPYALAVVITGSRHVPAWNVPEQAVDFYDIKGYLEAFLNKLFLDNYQIILYDKTGYMEKDQTVAVKINDDLIAICGKLSADVCEKFEIEKDVYGFELNVDLLQKYLVFDRQFKPIPRFPYSERDVAFLLDEEILAADVVEFVQKNGGSLLKSVEIFDVYQGKNIPEGKRSIALRLRYQSNERTLSDKEVDQYFQQIINKTIKHFSASLRK</sequence>
<keyword evidence="9 15" id="KW-0067">ATP-binding</keyword>
<reference evidence="20 23" key="2">
    <citation type="submission" date="2016-11" db="EMBL/GenBank/DDBJ databases">
        <title>Genomic analysis of Caldithrix abyssi and proposal of a novel bacterial phylum Caldithrichaeota.</title>
        <authorList>
            <person name="Kublanov I."/>
            <person name="Sigalova O."/>
            <person name="Gavrilov S."/>
            <person name="Lebedinsky A."/>
            <person name="Ivanova N."/>
            <person name="Daum C."/>
            <person name="Reddy T."/>
            <person name="Klenk H.P."/>
            <person name="Goker M."/>
            <person name="Reva O."/>
            <person name="Miroshnichenko M."/>
            <person name="Kyprides N."/>
            <person name="Woyke T."/>
            <person name="Gelfand M."/>
        </authorList>
    </citation>
    <scope>NUCLEOTIDE SEQUENCE [LARGE SCALE GENOMIC DNA]</scope>
    <source>
        <strain evidence="20 23">LF13</strain>
    </source>
</reference>
<evidence type="ECO:0000259" key="19">
    <source>
        <dbReference type="PROSITE" id="PS51483"/>
    </source>
</evidence>
<protein>
    <recommendedName>
        <fullName evidence="15">Phenylalanine--tRNA ligase beta subunit</fullName>
        <ecNumber evidence="15">6.1.1.20</ecNumber>
    </recommendedName>
    <alternativeName>
        <fullName evidence="15">Phenylalanyl-tRNA synthetase beta subunit</fullName>
        <shortName evidence="15">PheRS</shortName>
    </alternativeName>
</protein>
<dbReference type="EC" id="6.1.1.20" evidence="15"/>
<dbReference type="KEGG" id="caby:Cabys_2655"/>
<dbReference type="SMART" id="SM00873">
    <property type="entry name" value="B3_4"/>
    <property type="match status" value="1"/>
</dbReference>
<evidence type="ECO:0000256" key="16">
    <source>
        <dbReference type="PROSITE-ProRule" id="PRU00209"/>
    </source>
</evidence>
<dbReference type="PROSITE" id="PS51447">
    <property type="entry name" value="FDX_ACB"/>
    <property type="match status" value="1"/>
</dbReference>
<feature type="domain" description="TRNA-binding" evidence="17">
    <location>
        <begin position="39"/>
        <end position="147"/>
    </location>
</feature>
<gene>
    <name evidence="15 20" type="primary">pheT</name>
    <name evidence="20" type="ORF">Cabys_2655</name>
    <name evidence="21" type="ORF">Calab_3703</name>
</gene>
<dbReference type="eggNOG" id="COG0072">
    <property type="taxonomic scope" value="Bacteria"/>
</dbReference>
<dbReference type="Pfam" id="PF03483">
    <property type="entry name" value="B3_4"/>
    <property type="match status" value="1"/>
</dbReference>
<evidence type="ECO:0000256" key="6">
    <source>
        <dbReference type="ARBA" id="ARBA00022598"/>
    </source>
</evidence>
<dbReference type="Proteomes" id="UP000004671">
    <property type="component" value="Chromosome"/>
</dbReference>
<dbReference type="SUPFAM" id="SSF56037">
    <property type="entry name" value="PheT/TilS domain"/>
    <property type="match status" value="1"/>
</dbReference>
<dbReference type="Gene3D" id="3.30.56.10">
    <property type="match status" value="2"/>
</dbReference>
<evidence type="ECO:0000313" key="20">
    <source>
        <dbReference type="EMBL" id="APF19403.1"/>
    </source>
</evidence>
<evidence type="ECO:0000256" key="3">
    <source>
        <dbReference type="ARBA" id="ARBA00011209"/>
    </source>
</evidence>
<comment type="similarity">
    <text evidence="2 15">Belongs to the phenylalanyl-tRNA synthetase beta subunit family. Type 1 subfamily.</text>
</comment>
<dbReference type="Pfam" id="PF03147">
    <property type="entry name" value="FDX-ACB"/>
    <property type="match status" value="1"/>
</dbReference>
<dbReference type="AlphaFoldDB" id="H1XPC9"/>
<dbReference type="PROSITE" id="PS50886">
    <property type="entry name" value="TRBD"/>
    <property type="match status" value="1"/>
</dbReference>
<dbReference type="Gene3D" id="2.40.50.140">
    <property type="entry name" value="Nucleic acid-binding proteins"/>
    <property type="match status" value="1"/>
</dbReference>
<dbReference type="EMBL" id="CP018099">
    <property type="protein sequence ID" value="APF19403.1"/>
    <property type="molecule type" value="Genomic_DNA"/>
</dbReference>
<dbReference type="Gene3D" id="3.50.40.10">
    <property type="entry name" value="Phenylalanyl-trna Synthetase, Chain B, domain 3"/>
    <property type="match status" value="1"/>
</dbReference>
<dbReference type="FunCoup" id="H1XPC9">
    <property type="interactions" value="491"/>
</dbReference>
<dbReference type="InterPro" id="IPR004532">
    <property type="entry name" value="Phe-tRNA-ligase_IIc_bsu_bact"/>
</dbReference>
<dbReference type="GO" id="GO:0005524">
    <property type="term" value="F:ATP binding"/>
    <property type="evidence" value="ECO:0007669"/>
    <property type="project" value="UniProtKB-UniRule"/>
</dbReference>
<evidence type="ECO:0000256" key="12">
    <source>
        <dbReference type="ARBA" id="ARBA00022917"/>
    </source>
</evidence>
<evidence type="ECO:0000256" key="1">
    <source>
        <dbReference type="ARBA" id="ARBA00004496"/>
    </source>
</evidence>
<name>H1XPC9_CALAY</name>
<dbReference type="GO" id="GO:0000049">
    <property type="term" value="F:tRNA binding"/>
    <property type="evidence" value="ECO:0007669"/>
    <property type="project" value="UniProtKB-UniRule"/>
</dbReference>
<dbReference type="PaxDb" id="880073-Calab_3703"/>
<accession>H1XPC9</accession>
<dbReference type="PANTHER" id="PTHR10947:SF0">
    <property type="entry name" value="PHENYLALANINE--TRNA LIGASE BETA SUBUNIT"/>
    <property type="match status" value="1"/>
</dbReference>
<dbReference type="SMART" id="SM00896">
    <property type="entry name" value="FDX-ACB"/>
    <property type="match status" value="1"/>
</dbReference>
<dbReference type="InterPro" id="IPR009061">
    <property type="entry name" value="DNA-bd_dom_put_sf"/>
</dbReference>
<dbReference type="FunFam" id="3.30.70.380:FF:000001">
    <property type="entry name" value="Phenylalanine--tRNA ligase beta subunit"/>
    <property type="match status" value="1"/>
</dbReference>
<keyword evidence="4 15" id="KW-0963">Cytoplasm</keyword>
<dbReference type="InterPro" id="IPR005121">
    <property type="entry name" value="Fdx_antiC-bd"/>
</dbReference>
<evidence type="ECO:0000259" key="18">
    <source>
        <dbReference type="PROSITE" id="PS51447"/>
    </source>
</evidence>
<organism evidence="21 22">
    <name type="scientific">Caldithrix abyssi DSM 13497</name>
    <dbReference type="NCBI Taxonomy" id="880073"/>
    <lineage>
        <taxon>Bacteria</taxon>
        <taxon>Pseudomonadati</taxon>
        <taxon>Calditrichota</taxon>
        <taxon>Calditrichia</taxon>
        <taxon>Calditrichales</taxon>
        <taxon>Calditrichaceae</taxon>
        <taxon>Caldithrix</taxon>
    </lineage>
</organism>
<dbReference type="CDD" id="cd00769">
    <property type="entry name" value="PheRS_beta_core"/>
    <property type="match status" value="1"/>
</dbReference>
<dbReference type="SUPFAM" id="SSF46955">
    <property type="entry name" value="Putative DNA-binding domain"/>
    <property type="match status" value="1"/>
</dbReference>
<dbReference type="CDD" id="cd02796">
    <property type="entry name" value="tRNA_bind_bactPheRS"/>
    <property type="match status" value="1"/>
</dbReference>
<dbReference type="Pfam" id="PF01588">
    <property type="entry name" value="tRNA_bind"/>
    <property type="match status" value="1"/>
</dbReference>
<dbReference type="InterPro" id="IPR033714">
    <property type="entry name" value="tRNA_bind_bactPheRS"/>
</dbReference>
<dbReference type="HOGENOM" id="CLU_016891_0_0_0"/>
<feature type="domain" description="B5" evidence="19">
    <location>
        <begin position="403"/>
        <end position="474"/>
    </location>
</feature>
<comment type="cofactor">
    <cofactor evidence="15">
        <name>Mg(2+)</name>
        <dbReference type="ChEBI" id="CHEBI:18420"/>
    </cofactor>
    <text evidence="15">Binds 2 magnesium ions per tetramer.</text>
</comment>
<dbReference type="NCBIfam" id="TIGR00472">
    <property type="entry name" value="pheT_bact"/>
    <property type="match status" value="1"/>
</dbReference>
<dbReference type="InterPro" id="IPR020825">
    <property type="entry name" value="Phe-tRNA_synthase-like_B3/B4"/>
</dbReference>
<keyword evidence="10 15" id="KW-0460">Magnesium</keyword>
<dbReference type="Gene3D" id="3.30.930.10">
    <property type="entry name" value="Bira Bifunctional Protein, Domain 2"/>
    <property type="match status" value="1"/>
</dbReference>
<evidence type="ECO:0000256" key="10">
    <source>
        <dbReference type="ARBA" id="ARBA00022842"/>
    </source>
</evidence>
<feature type="binding site" evidence="15">
    <location>
        <position position="458"/>
    </location>
    <ligand>
        <name>Mg(2+)</name>
        <dbReference type="ChEBI" id="CHEBI:18420"/>
        <note>shared with alpha subunit</note>
    </ligand>
</feature>
<dbReference type="InterPro" id="IPR005146">
    <property type="entry name" value="B3/B4_tRNA-bd"/>
</dbReference>
<evidence type="ECO:0000256" key="4">
    <source>
        <dbReference type="ARBA" id="ARBA00022490"/>
    </source>
</evidence>
<keyword evidence="8 15" id="KW-0547">Nucleotide-binding</keyword>
<keyword evidence="7 15" id="KW-0479">Metal-binding</keyword>
<keyword evidence="11 16" id="KW-0694">RNA-binding</keyword>
<reference evidence="21 22" key="1">
    <citation type="submission" date="2011-09" db="EMBL/GenBank/DDBJ databases">
        <title>The permanent draft genome of Caldithrix abyssi DSM 13497.</title>
        <authorList>
            <consortium name="US DOE Joint Genome Institute (JGI-PGF)"/>
            <person name="Lucas S."/>
            <person name="Han J."/>
            <person name="Lapidus A."/>
            <person name="Bruce D."/>
            <person name="Goodwin L."/>
            <person name="Pitluck S."/>
            <person name="Peters L."/>
            <person name="Kyrpides N."/>
            <person name="Mavromatis K."/>
            <person name="Ivanova N."/>
            <person name="Mikhailova N."/>
            <person name="Chertkov O."/>
            <person name="Detter J.C."/>
            <person name="Tapia R."/>
            <person name="Han C."/>
            <person name="Land M."/>
            <person name="Hauser L."/>
            <person name="Markowitz V."/>
            <person name="Cheng J.-F."/>
            <person name="Hugenholtz P."/>
            <person name="Woyke T."/>
            <person name="Wu D."/>
            <person name="Spring S."/>
            <person name="Brambilla E."/>
            <person name="Klenk H.-P."/>
            <person name="Eisen J.A."/>
        </authorList>
    </citation>
    <scope>NUCLEOTIDE SEQUENCE [LARGE SCALE GENOMIC DNA]</scope>
    <source>
        <strain evidence="21 22">DSM 13497</strain>
    </source>
</reference>
<evidence type="ECO:0000256" key="15">
    <source>
        <dbReference type="HAMAP-Rule" id="MF_00283"/>
    </source>
</evidence>
<evidence type="ECO:0000313" key="23">
    <source>
        <dbReference type="Proteomes" id="UP000183868"/>
    </source>
</evidence>
<dbReference type="InterPro" id="IPR012340">
    <property type="entry name" value="NA-bd_OB-fold"/>
</dbReference>
<dbReference type="GO" id="GO:0004826">
    <property type="term" value="F:phenylalanine-tRNA ligase activity"/>
    <property type="evidence" value="ECO:0007669"/>
    <property type="project" value="UniProtKB-UniRule"/>
</dbReference>
<evidence type="ECO:0000256" key="5">
    <source>
        <dbReference type="ARBA" id="ARBA00022555"/>
    </source>
</evidence>
<dbReference type="OrthoDB" id="9805455at2"/>
<evidence type="ECO:0000259" key="17">
    <source>
        <dbReference type="PROSITE" id="PS50886"/>
    </source>
</evidence>
<comment type="subunit">
    <text evidence="3 15">Tetramer of two alpha and two beta subunits.</text>
</comment>
<evidence type="ECO:0000256" key="13">
    <source>
        <dbReference type="ARBA" id="ARBA00023146"/>
    </source>
</evidence>
<feature type="domain" description="FDX-ACB" evidence="18">
    <location>
        <begin position="698"/>
        <end position="791"/>
    </location>
</feature>
<keyword evidence="13 15" id="KW-0030">Aminoacyl-tRNA synthetase</keyword>
<dbReference type="NCBIfam" id="NF045760">
    <property type="entry name" value="YtpR"/>
    <property type="match status" value="1"/>
</dbReference>
<dbReference type="Proteomes" id="UP000183868">
    <property type="component" value="Chromosome"/>
</dbReference>
<evidence type="ECO:0000256" key="14">
    <source>
        <dbReference type="ARBA" id="ARBA00049255"/>
    </source>
</evidence>
<dbReference type="STRING" id="880073.Cabys_2655"/>
<dbReference type="GO" id="GO:0006432">
    <property type="term" value="P:phenylalanyl-tRNA aminoacylation"/>
    <property type="evidence" value="ECO:0007669"/>
    <property type="project" value="UniProtKB-UniRule"/>
</dbReference>
<feature type="binding site" evidence="15">
    <location>
        <position position="462"/>
    </location>
    <ligand>
        <name>Mg(2+)</name>
        <dbReference type="ChEBI" id="CHEBI:18420"/>
        <note>shared with alpha subunit</note>
    </ligand>
</feature>
<dbReference type="InterPro" id="IPR045864">
    <property type="entry name" value="aa-tRNA-synth_II/BPL/LPL"/>
</dbReference>
<evidence type="ECO:0000313" key="21">
    <source>
        <dbReference type="EMBL" id="EHO43300.1"/>
    </source>
</evidence>
<evidence type="ECO:0000256" key="11">
    <source>
        <dbReference type="ARBA" id="ARBA00022884"/>
    </source>
</evidence>
<dbReference type="InterPro" id="IPR045060">
    <property type="entry name" value="Phe-tRNA-ligase_IIc_bsu"/>
</dbReference>
<evidence type="ECO:0000256" key="9">
    <source>
        <dbReference type="ARBA" id="ARBA00022840"/>
    </source>
</evidence>
<dbReference type="FunFam" id="2.40.50.140:FF:000045">
    <property type="entry name" value="Phenylalanine--tRNA ligase beta subunit"/>
    <property type="match status" value="1"/>
</dbReference>
<feature type="binding site" evidence="15">
    <location>
        <position position="452"/>
    </location>
    <ligand>
        <name>Mg(2+)</name>
        <dbReference type="ChEBI" id="CHEBI:18420"/>
        <note>shared with alpha subunit</note>
    </ligand>
</feature>
<keyword evidence="22" id="KW-1185">Reference proteome</keyword>
<dbReference type="EMBL" id="CM001402">
    <property type="protein sequence ID" value="EHO43300.1"/>
    <property type="molecule type" value="Genomic_DNA"/>
</dbReference>
<dbReference type="Gene3D" id="3.30.70.380">
    <property type="entry name" value="Ferrodoxin-fold anticodon-binding domain"/>
    <property type="match status" value="1"/>
</dbReference>
<dbReference type="HAMAP" id="MF_00283">
    <property type="entry name" value="Phe_tRNA_synth_beta1"/>
    <property type="match status" value="1"/>
</dbReference>
<dbReference type="SUPFAM" id="SSF50249">
    <property type="entry name" value="Nucleic acid-binding proteins"/>
    <property type="match status" value="1"/>
</dbReference>
<evidence type="ECO:0000313" key="22">
    <source>
        <dbReference type="Proteomes" id="UP000004671"/>
    </source>
</evidence>
<dbReference type="FunFam" id="3.50.40.10:FF:000001">
    <property type="entry name" value="Phenylalanine--tRNA ligase beta subunit"/>
    <property type="match status" value="1"/>
</dbReference>
<dbReference type="GO" id="GO:0000287">
    <property type="term" value="F:magnesium ion binding"/>
    <property type="evidence" value="ECO:0007669"/>
    <property type="project" value="UniProtKB-UniRule"/>
</dbReference>
<dbReference type="RefSeq" id="WP_006930874.1">
    <property type="nucleotide sequence ID" value="NZ_CM001402.1"/>
</dbReference>
<comment type="catalytic activity">
    <reaction evidence="14 15">
        <text>tRNA(Phe) + L-phenylalanine + ATP = L-phenylalanyl-tRNA(Phe) + AMP + diphosphate + H(+)</text>
        <dbReference type="Rhea" id="RHEA:19413"/>
        <dbReference type="Rhea" id="RHEA-COMP:9668"/>
        <dbReference type="Rhea" id="RHEA-COMP:9699"/>
        <dbReference type="ChEBI" id="CHEBI:15378"/>
        <dbReference type="ChEBI" id="CHEBI:30616"/>
        <dbReference type="ChEBI" id="CHEBI:33019"/>
        <dbReference type="ChEBI" id="CHEBI:58095"/>
        <dbReference type="ChEBI" id="CHEBI:78442"/>
        <dbReference type="ChEBI" id="CHEBI:78531"/>
        <dbReference type="ChEBI" id="CHEBI:456215"/>
        <dbReference type="EC" id="6.1.1.20"/>
    </reaction>
</comment>
<evidence type="ECO:0000256" key="8">
    <source>
        <dbReference type="ARBA" id="ARBA00022741"/>
    </source>
</evidence>
<dbReference type="PROSITE" id="PS51483">
    <property type="entry name" value="B5"/>
    <property type="match status" value="1"/>
</dbReference>
<dbReference type="PANTHER" id="PTHR10947">
    <property type="entry name" value="PHENYLALANYL-TRNA SYNTHETASE BETA CHAIN AND LEUCINE-RICH REPEAT-CONTAINING PROTEIN 47"/>
    <property type="match status" value="1"/>
</dbReference>
<feature type="binding site" evidence="15">
    <location>
        <position position="461"/>
    </location>
    <ligand>
        <name>Mg(2+)</name>
        <dbReference type="ChEBI" id="CHEBI:18420"/>
        <note>shared with alpha subunit</note>
    </ligand>
</feature>
<dbReference type="GO" id="GO:0009328">
    <property type="term" value="C:phenylalanine-tRNA ligase complex"/>
    <property type="evidence" value="ECO:0007669"/>
    <property type="project" value="TreeGrafter"/>
</dbReference>
<comment type="subcellular location">
    <subcellularLocation>
        <location evidence="1 15">Cytoplasm</location>
    </subcellularLocation>
</comment>
<keyword evidence="6 15" id="KW-0436">Ligase</keyword>
<keyword evidence="12 15" id="KW-0648">Protein biosynthesis</keyword>